<feature type="coiled-coil region" evidence="1">
    <location>
        <begin position="33"/>
        <end position="67"/>
    </location>
</feature>
<keyword evidence="1" id="KW-0175">Coiled coil</keyword>
<evidence type="ECO:0000256" key="2">
    <source>
        <dbReference type="SAM" id="MobiDB-lite"/>
    </source>
</evidence>
<keyword evidence="4" id="KW-1185">Reference proteome</keyword>
<dbReference type="EMBL" id="DF849997">
    <property type="protein sequence ID" value="GAT61183.1"/>
    <property type="molecule type" value="Genomic_DNA"/>
</dbReference>
<accession>A0ABQ0MCW7</accession>
<evidence type="ECO:0000313" key="4">
    <source>
        <dbReference type="Proteomes" id="UP000815677"/>
    </source>
</evidence>
<feature type="region of interest" description="Disordered" evidence="2">
    <location>
        <begin position="169"/>
        <end position="192"/>
    </location>
</feature>
<dbReference type="SUPFAM" id="SSF52047">
    <property type="entry name" value="RNI-like"/>
    <property type="match status" value="1"/>
</dbReference>
<proteinExistence type="predicted"/>
<organism evidence="3 4">
    <name type="scientific">Mycena chlorophos</name>
    <name type="common">Agaric fungus</name>
    <name type="synonym">Agaricus chlorophos</name>
    <dbReference type="NCBI Taxonomy" id="658473"/>
    <lineage>
        <taxon>Eukaryota</taxon>
        <taxon>Fungi</taxon>
        <taxon>Dikarya</taxon>
        <taxon>Basidiomycota</taxon>
        <taxon>Agaricomycotina</taxon>
        <taxon>Agaricomycetes</taxon>
        <taxon>Agaricomycetidae</taxon>
        <taxon>Agaricales</taxon>
        <taxon>Marasmiineae</taxon>
        <taxon>Mycenaceae</taxon>
        <taxon>Mycena</taxon>
    </lineage>
</organism>
<evidence type="ECO:0000313" key="3">
    <source>
        <dbReference type="EMBL" id="GAT61183.1"/>
    </source>
</evidence>
<evidence type="ECO:0000256" key="1">
    <source>
        <dbReference type="SAM" id="Coils"/>
    </source>
</evidence>
<sequence length="589" mass="65401">MSPFADILYTNNVPGNSQISAIRSFLDPLQSELADKDAEVQRLQSALEAATQARDQLRDLISAHEALLSPMRRIPNDVLGLIFQHTLPERRHTALDPSEGPLLLMRVCRYWRDLALGTPRLWAAMHVVWAPATIDRLVQQMKLWFARSCAVPLDINMYSSRQIPLRQLHPSPPLAGEDRDSDADADAELPNDSPLSVLLSEARRWRTIRVSVTLPDESTALNRLSTADVPLLSSFDISMTSAAEEGEHGFEFLATPSLRRLAFSGAYTVIPPAIQWQNIVVLQLRSYHDSESGASLGCTFPFPFLQHCTALEKLSLTISSDVVMTTHDRVQLPKLTRLSFASFGDPNGSSDCSAILHTLDLPSLSTFDLQFNQATIGIFQTPCFANIQCLVLPAMLLPTEDVHAILALLPLLERLRLIGEPIIRREQGLAFPDEEFLRGLVLKDDSDADSDSDTGKQPPLCPSLRHIEFTSSRAVSDALILSFILSRTLPAVAHFAGVAELTDFNCYCYREQQLDIRAAPELADALSRGFRLLLGYEPPVGMQRYTPLEGTERERATYGVLANHVGDPRETREAHEWLQDFSADGFLAS</sequence>
<dbReference type="Gene3D" id="3.80.10.10">
    <property type="entry name" value="Ribonuclease Inhibitor"/>
    <property type="match status" value="1"/>
</dbReference>
<dbReference type="Proteomes" id="UP000815677">
    <property type="component" value="Unassembled WGS sequence"/>
</dbReference>
<reference evidence="3" key="1">
    <citation type="submission" date="2014-09" db="EMBL/GenBank/DDBJ databases">
        <title>Genome sequence of the luminous mushroom Mycena chlorophos for searching fungal bioluminescence genes.</title>
        <authorList>
            <person name="Tanaka Y."/>
            <person name="Kasuga D."/>
            <person name="Oba Y."/>
            <person name="Hase S."/>
            <person name="Sato K."/>
            <person name="Oba Y."/>
            <person name="Sakakibara Y."/>
        </authorList>
    </citation>
    <scope>NUCLEOTIDE SEQUENCE</scope>
</reference>
<evidence type="ECO:0008006" key="5">
    <source>
        <dbReference type="Google" id="ProtNLM"/>
    </source>
</evidence>
<dbReference type="InterPro" id="IPR032675">
    <property type="entry name" value="LRR_dom_sf"/>
</dbReference>
<name>A0ABQ0MCW7_MYCCL</name>
<feature type="compositionally biased region" description="Acidic residues" evidence="2">
    <location>
        <begin position="179"/>
        <end position="189"/>
    </location>
</feature>
<gene>
    <name evidence="3" type="ORF">MCHLO_17232</name>
</gene>
<protein>
    <recommendedName>
        <fullName evidence="5">F-box domain-containing protein</fullName>
    </recommendedName>
</protein>